<proteinExistence type="predicted"/>
<gene>
    <name evidence="3" type="ORF">D9758_018376</name>
</gene>
<evidence type="ECO:0000256" key="1">
    <source>
        <dbReference type="SAM" id="Phobius"/>
    </source>
</evidence>
<keyword evidence="1" id="KW-0812">Transmembrane</keyword>
<dbReference type="InterPro" id="IPR045340">
    <property type="entry name" value="DUF6533"/>
</dbReference>
<keyword evidence="4" id="KW-1185">Reference proteome</keyword>
<reference evidence="3 4" key="1">
    <citation type="journal article" date="2020" name="ISME J.">
        <title>Uncovering the hidden diversity of litter-decomposition mechanisms in mushroom-forming fungi.</title>
        <authorList>
            <person name="Floudas D."/>
            <person name="Bentzer J."/>
            <person name="Ahren D."/>
            <person name="Johansson T."/>
            <person name="Persson P."/>
            <person name="Tunlid A."/>
        </authorList>
    </citation>
    <scope>NUCLEOTIDE SEQUENCE [LARGE SCALE GENOMIC DNA]</scope>
    <source>
        <strain evidence="3 4">CBS 291.85</strain>
    </source>
</reference>
<feature type="transmembrane region" description="Helical" evidence="1">
    <location>
        <begin position="176"/>
        <end position="196"/>
    </location>
</feature>
<protein>
    <recommendedName>
        <fullName evidence="2">DUF6533 domain-containing protein</fullName>
    </recommendedName>
</protein>
<dbReference type="EMBL" id="JAACJM010000421">
    <property type="protein sequence ID" value="KAF5320022.1"/>
    <property type="molecule type" value="Genomic_DNA"/>
</dbReference>
<evidence type="ECO:0000259" key="2">
    <source>
        <dbReference type="Pfam" id="PF20151"/>
    </source>
</evidence>
<dbReference type="Proteomes" id="UP000559256">
    <property type="component" value="Unassembled WGS sequence"/>
</dbReference>
<feature type="transmembrane region" description="Helical" evidence="1">
    <location>
        <begin position="121"/>
        <end position="142"/>
    </location>
</feature>
<feature type="transmembrane region" description="Helical" evidence="1">
    <location>
        <begin position="56"/>
        <end position="74"/>
    </location>
</feature>
<feature type="transmembrane region" description="Helical" evidence="1">
    <location>
        <begin position="95"/>
        <end position="115"/>
    </location>
</feature>
<name>A0A8H5F1E9_9AGAR</name>
<dbReference type="AlphaFoldDB" id="A0A8H5F1E9"/>
<evidence type="ECO:0000313" key="4">
    <source>
        <dbReference type="Proteomes" id="UP000559256"/>
    </source>
</evidence>
<dbReference type="Pfam" id="PF20151">
    <property type="entry name" value="DUF6533"/>
    <property type="match status" value="1"/>
</dbReference>
<dbReference type="OrthoDB" id="3350812at2759"/>
<evidence type="ECO:0000313" key="3">
    <source>
        <dbReference type="EMBL" id="KAF5320022.1"/>
    </source>
</evidence>
<keyword evidence="1" id="KW-0472">Membrane</keyword>
<comment type="caution">
    <text evidence="3">The sequence shown here is derived from an EMBL/GenBank/DDBJ whole genome shotgun (WGS) entry which is preliminary data.</text>
</comment>
<feature type="domain" description="DUF6533" evidence="2">
    <location>
        <begin position="24"/>
        <end position="67"/>
    </location>
</feature>
<accession>A0A8H5F1E9</accession>
<sequence length="288" mass="32156">MSSAAGSEHFLHSLQVIQSKRLFEAACITVIVYNYALTFESELQLIWKSPWKLGKFLFLFTRYLGVLSMGLILYNDQSQYLSLDQCKSFSQTTSSINLCEFFIAEIILAVRLWAVWGKSKYIAWILVAGGLIPGPVLLIYYFTQVKYLNSKPDLTIYNSVGFCPGFLVGLDSMVHLFTYLLVFEIAALVIFLLTTWKALQICPVQTCLVYNLVITASSCVNIAVRLKAPEYGEFSLAFQVIMHSLGTSHMLLNMQKQALAPSHPSSSATQLGSLRFAPVHSVSFVQSA</sequence>
<keyword evidence="1" id="KW-1133">Transmembrane helix</keyword>
<organism evidence="3 4">
    <name type="scientific">Tetrapyrgos nigripes</name>
    <dbReference type="NCBI Taxonomy" id="182062"/>
    <lineage>
        <taxon>Eukaryota</taxon>
        <taxon>Fungi</taxon>
        <taxon>Dikarya</taxon>
        <taxon>Basidiomycota</taxon>
        <taxon>Agaricomycotina</taxon>
        <taxon>Agaricomycetes</taxon>
        <taxon>Agaricomycetidae</taxon>
        <taxon>Agaricales</taxon>
        <taxon>Marasmiineae</taxon>
        <taxon>Marasmiaceae</taxon>
        <taxon>Tetrapyrgos</taxon>
    </lineage>
</organism>